<keyword evidence="1" id="KW-0812">Transmembrane</keyword>
<dbReference type="AlphaFoldDB" id="X1RHH0"/>
<name>X1RHH0_9ZZZZ</name>
<feature type="transmembrane region" description="Helical" evidence="1">
    <location>
        <begin position="12"/>
        <end position="30"/>
    </location>
</feature>
<proteinExistence type="predicted"/>
<reference evidence="2" key="1">
    <citation type="journal article" date="2014" name="Front. Microbiol.">
        <title>High frequency of phylogenetically diverse reductive dehalogenase-homologous genes in deep subseafloor sedimentary metagenomes.</title>
        <authorList>
            <person name="Kawai M."/>
            <person name="Futagami T."/>
            <person name="Toyoda A."/>
            <person name="Takaki Y."/>
            <person name="Nishi S."/>
            <person name="Hori S."/>
            <person name="Arai W."/>
            <person name="Tsubouchi T."/>
            <person name="Morono Y."/>
            <person name="Uchiyama I."/>
            <person name="Ito T."/>
            <person name="Fujiyama A."/>
            <person name="Inagaki F."/>
            <person name="Takami H."/>
        </authorList>
    </citation>
    <scope>NUCLEOTIDE SEQUENCE</scope>
    <source>
        <strain evidence="2">Expedition CK06-06</strain>
    </source>
</reference>
<comment type="caution">
    <text evidence="2">The sequence shown here is derived from an EMBL/GenBank/DDBJ whole genome shotgun (WGS) entry which is preliminary data.</text>
</comment>
<keyword evidence="1" id="KW-1133">Transmembrane helix</keyword>
<keyword evidence="1" id="KW-0472">Membrane</keyword>
<protein>
    <recommendedName>
        <fullName evidence="3">Rhomboid family intramembrane serine protease</fullName>
    </recommendedName>
</protein>
<evidence type="ECO:0008006" key="3">
    <source>
        <dbReference type="Google" id="ProtNLM"/>
    </source>
</evidence>
<dbReference type="EMBL" id="BARW01004773">
    <property type="protein sequence ID" value="GAI66436.1"/>
    <property type="molecule type" value="Genomic_DNA"/>
</dbReference>
<gene>
    <name evidence="2" type="ORF">S12H4_10902</name>
</gene>
<accession>X1RHH0</accession>
<organism evidence="2">
    <name type="scientific">marine sediment metagenome</name>
    <dbReference type="NCBI Taxonomy" id="412755"/>
    <lineage>
        <taxon>unclassified sequences</taxon>
        <taxon>metagenomes</taxon>
        <taxon>ecological metagenomes</taxon>
    </lineage>
</organism>
<evidence type="ECO:0000313" key="2">
    <source>
        <dbReference type="EMBL" id="GAI66436.1"/>
    </source>
</evidence>
<evidence type="ECO:0000256" key="1">
    <source>
        <dbReference type="SAM" id="Phobius"/>
    </source>
</evidence>
<feature type="non-terminal residue" evidence="2">
    <location>
        <position position="37"/>
    </location>
</feature>
<sequence length="37" mass="4280">MFPIWDDVPTKKFPLITVALIVLNSIVYLYQVSLGER</sequence>